<dbReference type="EMBL" id="QEAQ01000410">
    <property type="protein sequence ID" value="TPX52133.1"/>
    <property type="molecule type" value="Genomic_DNA"/>
</dbReference>
<proteinExistence type="predicted"/>
<keyword evidence="3" id="KW-0540">Nuclease</keyword>
<dbReference type="STRING" id="109895.A0A507DKI1"/>
<dbReference type="GO" id="GO:0015074">
    <property type="term" value="P:DNA integration"/>
    <property type="evidence" value="ECO:0007669"/>
    <property type="project" value="UniProtKB-KW"/>
</dbReference>
<evidence type="ECO:0000313" key="15">
    <source>
        <dbReference type="EMBL" id="TPX52133.1"/>
    </source>
</evidence>
<dbReference type="InterPro" id="IPR039537">
    <property type="entry name" value="Retrotran_Ty1/copia-like"/>
</dbReference>
<keyword evidence="2" id="KW-0548">Nucleotidyltransferase</keyword>
<dbReference type="GO" id="GO:0005634">
    <property type="term" value="C:nucleus"/>
    <property type="evidence" value="ECO:0007669"/>
    <property type="project" value="UniProtKB-ARBA"/>
</dbReference>
<dbReference type="InterPro" id="IPR012337">
    <property type="entry name" value="RNaseH-like_sf"/>
</dbReference>
<dbReference type="InterPro" id="IPR036397">
    <property type="entry name" value="RNaseH_sf"/>
</dbReference>
<dbReference type="PANTHER" id="PTHR42648">
    <property type="entry name" value="TRANSPOSASE, PUTATIVE-RELATED"/>
    <property type="match status" value="1"/>
</dbReference>
<evidence type="ECO:0000256" key="12">
    <source>
        <dbReference type="ARBA" id="ARBA00048173"/>
    </source>
</evidence>
<keyword evidence="10" id="KW-0808">Transferase</keyword>
<keyword evidence="1" id="KW-0815">Transposition</keyword>
<comment type="catalytic activity">
    <reaction evidence="12">
        <text>DNA(n) + a 2'-deoxyribonucleoside 5'-triphosphate = DNA(n+1) + diphosphate</text>
        <dbReference type="Rhea" id="RHEA:22508"/>
        <dbReference type="Rhea" id="RHEA-COMP:17339"/>
        <dbReference type="Rhea" id="RHEA-COMP:17340"/>
        <dbReference type="ChEBI" id="CHEBI:33019"/>
        <dbReference type="ChEBI" id="CHEBI:61560"/>
        <dbReference type="ChEBI" id="CHEBI:173112"/>
        <dbReference type="EC" id="2.7.7.49"/>
    </reaction>
</comment>
<evidence type="ECO:0000256" key="3">
    <source>
        <dbReference type="ARBA" id="ARBA00022722"/>
    </source>
</evidence>
<dbReference type="Pfam" id="PF00665">
    <property type="entry name" value="rve"/>
    <property type="match status" value="1"/>
</dbReference>
<comment type="caution">
    <text evidence="15">The sequence shown here is derived from an EMBL/GenBank/DDBJ whole genome shotgun (WGS) entry which is preliminary data.</text>
</comment>
<keyword evidence="16" id="KW-1185">Reference proteome</keyword>
<evidence type="ECO:0000313" key="16">
    <source>
        <dbReference type="Proteomes" id="UP000318582"/>
    </source>
</evidence>
<evidence type="ECO:0000256" key="7">
    <source>
        <dbReference type="ARBA" id="ARBA00022842"/>
    </source>
</evidence>
<dbReference type="GO" id="GO:0004519">
    <property type="term" value="F:endonuclease activity"/>
    <property type="evidence" value="ECO:0007669"/>
    <property type="project" value="UniProtKB-KW"/>
</dbReference>
<dbReference type="GO" id="GO:0006310">
    <property type="term" value="P:DNA recombination"/>
    <property type="evidence" value="ECO:0007669"/>
    <property type="project" value="UniProtKB-KW"/>
</dbReference>
<dbReference type="PROSITE" id="PS50994">
    <property type="entry name" value="INTEGRASE"/>
    <property type="match status" value="1"/>
</dbReference>
<keyword evidence="11" id="KW-0233">DNA recombination</keyword>
<dbReference type="GO" id="GO:0003964">
    <property type="term" value="F:RNA-directed DNA polymerase activity"/>
    <property type="evidence" value="ECO:0007669"/>
    <property type="project" value="UniProtKB-KW"/>
</dbReference>
<evidence type="ECO:0000256" key="10">
    <source>
        <dbReference type="ARBA" id="ARBA00022932"/>
    </source>
</evidence>
<dbReference type="GO" id="GO:0003676">
    <property type="term" value="F:nucleic acid binding"/>
    <property type="evidence" value="ECO:0007669"/>
    <property type="project" value="InterPro"/>
</dbReference>
<evidence type="ECO:0000256" key="6">
    <source>
        <dbReference type="ARBA" id="ARBA00022801"/>
    </source>
</evidence>
<evidence type="ECO:0000256" key="5">
    <source>
        <dbReference type="ARBA" id="ARBA00022759"/>
    </source>
</evidence>
<gene>
    <name evidence="15" type="ORF">PhCBS80983_g06510</name>
</gene>
<feature type="domain" description="Integrase catalytic" evidence="14">
    <location>
        <begin position="1"/>
        <end position="151"/>
    </location>
</feature>
<dbReference type="InterPro" id="IPR001584">
    <property type="entry name" value="Integrase_cat-core"/>
</dbReference>
<dbReference type="GO" id="GO:0046872">
    <property type="term" value="F:metal ion binding"/>
    <property type="evidence" value="ECO:0007669"/>
    <property type="project" value="UniProtKB-KW"/>
</dbReference>
<keyword evidence="9" id="KW-0695">RNA-directed DNA polymerase</keyword>
<keyword evidence="5" id="KW-0255">Endonuclease</keyword>
<evidence type="ECO:0000256" key="1">
    <source>
        <dbReference type="ARBA" id="ARBA00022578"/>
    </source>
</evidence>
<keyword evidence="10" id="KW-0239">DNA-directed DNA polymerase</keyword>
<dbReference type="PANTHER" id="PTHR42648:SF11">
    <property type="entry name" value="TRANSPOSON TY4-P GAG-POL POLYPROTEIN"/>
    <property type="match status" value="1"/>
</dbReference>
<comment type="catalytic activity">
    <reaction evidence="13">
        <text>DNA(n) + a 2'-deoxyribonucleoside 5'-triphosphate = DNA(n+1) + diphosphate</text>
        <dbReference type="Rhea" id="RHEA:22508"/>
        <dbReference type="Rhea" id="RHEA-COMP:17339"/>
        <dbReference type="Rhea" id="RHEA-COMP:17340"/>
        <dbReference type="ChEBI" id="CHEBI:33019"/>
        <dbReference type="ChEBI" id="CHEBI:61560"/>
        <dbReference type="ChEBI" id="CHEBI:173112"/>
        <dbReference type="EC" id="2.7.7.7"/>
    </reaction>
</comment>
<reference evidence="15 16" key="1">
    <citation type="journal article" date="2019" name="Sci. Rep.">
        <title>Comparative genomics of chytrid fungi reveal insights into the obligate biotrophic and pathogenic lifestyle of Synchytrium endobioticum.</title>
        <authorList>
            <person name="van de Vossenberg B.T.L.H."/>
            <person name="Warris S."/>
            <person name="Nguyen H.D.T."/>
            <person name="van Gent-Pelzer M.P.E."/>
            <person name="Joly D.L."/>
            <person name="van de Geest H.C."/>
            <person name="Bonants P.J.M."/>
            <person name="Smith D.S."/>
            <person name="Levesque C.A."/>
            <person name="van der Lee T.A.J."/>
        </authorList>
    </citation>
    <scope>NUCLEOTIDE SEQUENCE [LARGE SCALE GENOMIC DNA]</scope>
    <source>
        <strain evidence="15 16">CBS 809.83</strain>
    </source>
</reference>
<name>A0A507DKI1_9FUNG</name>
<dbReference type="GO" id="GO:0032196">
    <property type="term" value="P:transposition"/>
    <property type="evidence" value="ECO:0007669"/>
    <property type="project" value="UniProtKB-KW"/>
</dbReference>
<sequence>MGPSLSSLAGARYILTFIDEFTRYSVVFSLKNKDETSAHWRTFRTHAERHHNLKIKEIRSDNGGEYLPLRNELFADGIVVSPTHPYSSQQNGIAERFNRTIMDQTRSVIHDSRAPFKLWGEISAAINFLRVRTPSSTLNYETPYQRWFGTKADISTLRVLWSEAYMHIPKRGRAHKKLSARAAGPYRL</sequence>
<feature type="non-terminal residue" evidence="15">
    <location>
        <position position="188"/>
    </location>
</feature>
<dbReference type="GO" id="GO:0003887">
    <property type="term" value="F:DNA-directed DNA polymerase activity"/>
    <property type="evidence" value="ECO:0007669"/>
    <property type="project" value="UniProtKB-KW"/>
</dbReference>
<evidence type="ECO:0000256" key="8">
    <source>
        <dbReference type="ARBA" id="ARBA00022908"/>
    </source>
</evidence>
<evidence type="ECO:0000256" key="13">
    <source>
        <dbReference type="ARBA" id="ARBA00049244"/>
    </source>
</evidence>
<evidence type="ECO:0000259" key="14">
    <source>
        <dbReference type="PROSITE" id="PS50994"/>
    </source>
</evidence>
<evidence type="ECO:0000256" key="9">
    <source>
        <dbReference type="ARBA" id="ARBA00022918"/>
    </source>
</evidence>
<accession>A0A507DKI1</accession>
<keyword evidence="6" id="KW-0378">Hydrolase</keyword>
<keyword evidence="4" id="KW-0479">Metal-binding</keyword>
<protein>
    <recommendedName>
        <fullName evidence="14">Integrase catalytic domain-containing protein</fullName>
    </recommendedName>
</protein>
<dbReference type="SUPFAM" id="SSF53098">
    <property type="entry name" value="Ribonuclease H-like"/>
    <property type="match status" value="1"/>
</dbReference>
<evidence type="ECO:0000256" key="2">
    <source>
        <dbReference type="ARBA" id="ARBA00022695"/>
    </source>
</evidence>
<keyword evidence="8" id="KW-0229">DNA integration</keyword>
<dbReference type="GO" id="GO:0016787">
    <property type="term" value="F:hydrolase activity"/>
    <property type="evidence" value="ECO:0007669"/>
    <property type="project" value="UniProtKB-KW"/>
</dbReference>
<evidence type="ECO:0000256" key="11">
    <source>
        <dbReference type="ARBA" id="ARBA00023172"/>
    </source>
</evidence>
<dbReference type="Proteomes" id="UP000318582">
    <property type="component" value="Unassembled WGS sequence"/>
</dbReference>
<evidence type="ECO:0000256" key="4">
    <source>
        <dbReference type="ARBA" id="ARBA00022723"/>
    </source>
</evidence>
<organism evidence="15 16">
    <name type="scientific">Powellomyces hirtus</name>
    <dbReference type="NCBI Taxonomy" id="109895"/>
    <lineage>
        <taxon>Eukaryota</taxon>
        <taxon>Fungi</taxon>
        <taxon>Fungi incertae sedis</taxon>
        <taxon>Chytridiomycota</taxon>
        <taxon>Chytridiomycota incertae sedis</taxon>
        <taxon>Chytridiomycetes</taxon>
        <taxon>Spizellomycetales</taxon>
        <taxon>Powellomycetaceae</taxon>
        <taxon>Powellomyces</taxon>
    </lineage>
</organism>
<keyword evidence="7" id="KW-0460">Magnesium</keyword>
<dbReference type="Gene3D" id="3.30.420.10">
    <property type="entry name" value="Ribonuclease H-like superfamily/Ribonuclease H"/>
    <property type="match status" value="1"/>
</dbReference>
<dbReference type="AlphaFoldDB" id="A0A507DKI1"/>